<organism evidence="1 2">
    <name type="scientific">Undibacterium nitidum</name>
    <dbReference type="NCBI Taxonomy" id="2762298"/>
    <lineage>
        <taxon>Bacteria</taxon>
        <taxon>Pseudomonadati</taxon>
        <taxon>Pseudomonadota</taxon>
        <taxon>Betaproteobacteria</taxon>
        <taxon>Burkholderiales</taxon>
        <taxon>Oxalobacteraceae</taxon>
        <taxon>Undibacterium</taxon>
    </lineage>
</organism>
<gene>
    <name evidence="1" type="ORF">H8K36_04730</name>
</gene>
<protein>
    <submittedName>
        <fullName evidence="1">Uncharacterized protein</fullName>
    </submittedName>
</protein>
<evidence type="ECO:0000313" key="1">
    <source>
        <dbReference type="EMBL" id="MBC3880668.1"/>
    </source>
</evidence>
<keyword evidence="2" id="KW-1185">Reference proteome</keyword>
<accession>A0A923KNH4</accession>
<proteinExistence type="predicted"/>
<dbReference type="Proteomes" id="UP000627446">
    <property type="component" value="Unassembled WGS sequence"/>
</dbReference>
<sequence length="497" mass="56499">MQNDESKTKASSSELSWTCQISFDENAEKKREQFRASLVSLTPLFDFAPFARKMCELPESELYGKPDWCKAISVAATTYLEELDALHTKNPLIAIKLAAIGAATVSRQYRLGQDMMQRVSKWLSDDQVPIRDRIELGLLIQANWPDRYNKLDGLEEQLLDILVIESSAHPKYVHEIIEKHHEGTRAFSGDIFSSSDDPNKILLIAQNLKAFEPQFYIHALRNYLEHGRSRYGLFEAAEPQLRSIADKYFLAVQSEPGLKETEKGLHYFWLNALTYPDAKWYPIVLRRLLDAADECNNPYYAAEWNRSVALNANPQSEIFSVAIQSYTRYLQSFLTPNITDQNILRNFSRFLNESLDCALEDGASRGRNYSVPSSPKHPIVELTRQAYWDLVALATTLPTGIVLHILSRGVANDDTILATTAATKIVEVFESKAKQNLNEAAEVVGFFDCYHWSSGVNDVKRARCLDVWRQLSTILTEVSPEAAKKAETFGRNPMWDR</sequence>
<dbReference type="AlphaFoldDB" id="A0A923KNH4"/>
<dbReference type="RefSeq" id="WP_186914844.1">
    <property type="nucleotide sequence ID" value="NZ_JACOFZ010000001.1"/>
</dbReference>
<dbReference type="EMBL" id="JACOFZ010000001">
    <property type="protein sequence ID" value="MBC3880668.1"/>
    <property type="molecule type" value="Genomic_DNA"/>
</dbReference>
<evidence type="ECO:0000313" key="2">
    <source>
        <dbReference type="Proteomes" id="UP000627446"/>
    </source>
</evidence>
<reference evidence="1" key="1">
    <citation type="submission" date="2020-08" db="EMBL/GenBank/DDBJ databases">
        <title>Novel species isolated from subtropical streams in China.</title>
        <authorList>
            <person name="Lu H."/>
        </authorList>
    </citation>
    <scope>NUCLEOTIDE SEQUENCE</scope>
    <source>
        <strain evidence="1">LX22W</strain>
    </source>
</reference>
<comment type="caution">
    <text evidence="1">The sequence shown here is derived from an EMBL/GenBank/DDBJ whole genome shotgun (WGS) entry which is preliminary data.</text>
</comment>
<name>A0A923KNH4_9BURK</name>